<organism evidence="2">
    <name type="scientific">freshwater metagenome</name>
    <dbReference type="NCBI Taxonomy" id="449393"/>
    <lineage>
        <taxon>unclassified sequences</taxon>
        <taxon>metagenomes</taxon>
        <taxon>ecological metagenomes</taxon>
    </lineage>
</organism>
<dbReference type="CDD" id="cd00761">
    <property type="entry name" value="Glyco_tranf_GTA_type"/>
    <property type="match status" value="1"/>
</dbReference>
<name>A0A6J7JG63_9ZZZZ</name>
<dbReference type="InterPro" id="IPR001173">
    <property type="entry name" value="Glyco_trans_2-like"/>
</dbReference>
<dbReference type="EMBL" id="CAFBNF010000089">
    <property type="protein sequence ID" value="CAB4942458.1"/>
    <property type="molecule type" value="Genomic_DNA"/>
</dbReference>
<evidence type="ECO:0000259" key="1">
    <source>
        <dbReference type="Pfam" id="PF00535"/>
    </source>
</evidence>
<protein>
    <submittedName>
        <fullName evidence="2">Unannotated protein</fullName>
    </submittedName>
</protein>
<proteinExistence type="predicted"/>
<sequence length="288" mass="31624">MTQFVIGVTTLHRPELLRRLLASLAETTALDQFVHSIIVVDNDPDGGTRDVVTAACLPVAVRYVVEPVRGYASPRNAVIESREHDLPVCFLDDDEVVATDWAAQMAVAHQRFPLAIIQGSVRVEHEGWPRFKEGRERDPGIRIGATAASTANTLFPSAVWDDAGLRFDTQFNLSGGEDTDLLLRWEDLGGEIRWWPAQCTEPAHPDRDGLLAYLARAENSSMTYARIMRQRRRRRTALAISGLLRCAVGTASGAVTVGSRHEAAHVKVAIGRGLLRGLFLPSNRVGGQ</sequence>
<gene>
    <name evidence="2" type="ORF">UFOPK3773_00936</name>
</gene>
<dbReference type="AlphaFoldDB" id="A0A6J7JG63"/>
<accession>A0A6J7JG63</accession>
<dbReference type="SUPFAM" id="SSF53448">
    <property type="entry name" value="Nucleotide-diphospho-sugar transferases"/>
    <property type="match status" value="1"/>
</dbReference>
<dbReference type="InterPro" id="IPR029044">
    <property type="entry name" value="Nucleotide-diphossugar_trans"/>
</dbReference>
<feature type="domain" description="Glycosyltransferase 2-like" evidence="1">
    <location>
        <begin position="6"/>
        <end position="136"/>
    </location>
</feature>
<dbReference type="PANTHER" id="PTHR43685">
    <property type="entry name" value="GLYCOSYLTRANSFERASE"/>
    <property type="match status" value="1"/>
</dbReference>
<reference evidence="2" key="1">
    <citation type="submission" date="2020-05" db="EMBL/GenBank/DDBJ databases">
        <authorList>
            <person name="Chiriac C."/>
            <person name="Salcher M."/>
            <person name="Ghai R."/>
            <person name="Kavagutti S V."/>
        </authorList>
    </citation>
    <scope>NUCLEOTIDE SEQUENCE</scope>
</reference>
<dbReference type="PANTHER" id="PTHR43685:SF2">
    <property type="entry name" value="GLYCOSYLTRANSFERASE 2-LIKE DOMAIN-CONTAINING PROTEIN"/>
    <property type="match status" value="1"/>
</dbReference>
<dbReference type="InterPro" id="IPR050834">
    <property type="entry name" value="Glycosyltransf_2"/>
</dbReference>
<evidence type="ECO:0000313" key="2">
    <source>
        <dbReference type="EMBL" id="CAB4942458.1"/>
    </source>
</evidence>
<dbReference type="Pfam" id="PF00535">
    <property type="entry name" value="Glycos_transf_2"/>
    <property type="match status" value="1"/>
</dbReference>
<dbReference type="Gene3D" id="3.90.550.10">
    <property type="entry name" value="Spore Coat Polysaccharide Biosynthesis Protein SpsA, Chain A"/>
    <property type="match status" value="1"/>
</dbReference>